<gene>
    <name evidence="2" type="ORF">BOKJ2_LOCUS8881</name>
</gene>
<evidence type="ECO:0000313" key="3">
    <source>
        <dbReference type="Proteomes" id="UP000614601"/>
    </source>
</evidence>
<dbReference type="Proteomes" id="UP000614601">
    <property type="component" value="Unassembled WGS sequence"/>
</dbReference>
<protein>
    <submittedName>
        <fullName evidence="2">Uncharacterized protein</fullName>
    </submittedName>
</protein>
<dbReference type="OrthoDB" id="10652245at2759"/>
<name>A0A811KXN2_9BILA</name>
<dbReference type="EMBL" id="CAJFDH010000004">
    <property type="protein sequence ID" value="CAD5220312.1"/>
    <property type="molecule type" value="Genomic_DNA"/>
</dbReference>
<dbReference type="Proteomes" id="UP000783686">
    <property type="component" value="Unassembled WGS sequence"/>
</dbReference>
<evidence type="ECO:0000256" key="1">
    <source>
        <dbReference type="SAM" id="MobiDB-lite"/>
    </source>
</evidence>
<feature type="compositionally biased region" description="Basic residues" evidence="1">
    <location>
        <begin position="222"/>
        <end position="231"/>
    </location>
</feature>
<sequence>MGNEASTLVTTDEKILNEAKAGFNQFPAEWIQELKDDKISFECSFGLNGTVRRSVAEENELNELLTSSTQSSTACSVLNATKSVHPRITKPPDTRMSTGLCMDFDPYYYDPYCYDPFYGPCYEIYEPCYSPCMGIGYVPPPVVVGAPMVVQQPQYVQGGQYAQQQQQYAGQGQGHEVEGVRKRFYIKDPDAPGGMREVTEEAIKQGKYKLVKRLEGPEISAKPKKQKSKKYMIKDPDAPGGLREVSEDEVKQGKYKLTKKSPEPENVPEAFEDDIAPQQKQYPRVQRQPIQQYEMQQQYQQRQQQRTKKSKCCGCC</sequence>
<accession>A0A811KXN2</accession>
<proteinExistence type="predicted"/>
<dbReference type="AlphaFoldDB" id="A0A811KXN2"/>
<reference evidence="2" key="1">
    <citation type="submission" date="2020-09" db="EMBL/GenBank/DDBJ databases">
        <authorList>
            <person name="Kikuchi T."/>
        </authorList>
    </citation>
    <scope>NUCLEOTIDE SEQUENCE</scope>
    <source>
        <strain evidence="2">SH1</strain>
    </source>
</reference>
<dbReference type="EMBL" id="CAJFCW020000004">
    <property type="protein sequence ID" value="CAG9113507.1"/>
    <property type="molecule type" value="Genomic_DNA"/>
</dbReference>
<feature type="region of interest" description="Disordered" evidence="1">
    <location>
        <begin position="219"/>
        <end position="289"/>
    </location>
</feature>
<evidence type="ECO:0000313" key="2">
    <source>
        <dbReference type="EMBL" id="CAD5220312.1"/>
    </source>
</evidence>
<keyword evidence="3" id="KW-1185">Reference proteome</keyword>
<organism evidence="2 3">
    <name type="scientific">Bursaphelenchus okinawaensis</name>
    <dbReference type="NCBI Taxonomy" id="465554"/>
    <lineage>
        <taxon>Eukaryota</taxon>
        <taxon>Metazoa</taxon>
        <taxon>Ecdysozoa</taxon>
        <taxon>Nematoda</taxon>
        <taxon>Chromadorea</taxon>
        <taxon>Rhabditida</taxon>
        <taxon>Tylenchina</taxon>
        <taxon>Tylenchomorpha</taxon>
        <taxon>Aphelenchoidea</taxon>
        <taxon>Aphelenchoididae</taxon>
        <taxon>Bursaphelenchus</taxon>
    </lineage>
</organism>
<comment type="caution">
    <text evidence="2">The sequence shown here is derived from an EMBL/GenBank/DDBJ whole genome shotgun (WGS) entry which is preliminary data.</text>
</comment>